<dbReference type="InterPro" id="IPR027417">
    <property type="entry name" value="P-loop_NTPase"/>
</dbReference>
<dbReference type="Proteomes" id="UP001556692">
    <property type="component" value="Unassembled WGS sequence"/>
</dbReference>
<name>A0ABV3SGV1_9HYPH</name>
<reference evidence="1 2" key="1">
    <citation type="submission" date="2024-05" db="EMBL/GenBank/DDBJ databases">
        <authorList>
            <person name="Jiang F."/>
        </authorList>
    </citation>
    <scope>NUCLEOTIDE SEQUENCE [LARGE SCALE GENOMIC DNA]</scope>
    <source>
        <strain evidence="1 2">LZ166</strain>
    </source>
</reference>
<sequence length="475" mass="52731">MTTIDEALSDRLLLGAALDRDLSSWATWRVVLRAAFGLPLHTDEEFDTLEALAGPRRSPPTARVSELWAIAGRRSGKSRVAALIASYIAAFEDHSGKLAPGEVGYVLILSPTRDQSKVIASYVQAFFASSPVLRQLVMEANSEEIRLQGNIVIAIHPNSFRTVRGRTLIACIFDESAFWRDESSALPDLETYRAVTPALATTGGLLVGISSPYRKVGLLHARHRDFYNTDAPDVLVIQGATATLNPLIDRRIIDRAKKDDAEAASAEWDGNFRTDISALLDDYMIDDAIDLVRPVDLPRSRHHRYFAFTDASAGKHDSFTLAIGHLENEYEENEHFVLDVLRATRPPFDPAIVAGEYAALARFYGVSHLTGDAYAGNWVSEAFNKAGVRYHTSRLNKSQLYLEAVQHFARRAITIPNYAPLIRELRLLERRVSRSGRDSVDHPQNGSDDMANALVGCLYQSTLNRPVPARMLYGR</sequence>
<accession>A0ABV3SGV1</accession>
<evidence type="ECO:0000313" key="1">
    <source>
        <dbReference type="EMBL" id="MEX0405533.1"/>
    </source>
</evidence>
<dbReference type="RefSeq" id="WP_367953427.1">
    <property type="nucleotide sequence ID" value="NZ_JBDPGJ010000002.1"/>
</dbReference>
<comment type="caution">
    <text evidence="1">The sequence shown here is derived from an EMBL/GenBank/DDBJ whole genome shotgun (WGS) entry which is preliminary data.</text>
</comment>
<protein>
    <submittedName>
        <fullName evidence="1">Terminase</fullName>
    </submittedName>
</protein>
<dbReference type="EMBL" id="JBDPGJ010000002">
    <property type="protein sequence ID" value="MEX0405533.1"/>
    <property type="molecule type" value="Genomic_DNA"/>
</dbReference>
<proteinExistence type="predicted"/>
<organism evidence="1 2">
    <name type="scientific">Aquibium pacificus</name>
    <dbReference type="NCBI Taxonomy" id="3153579"/>
    <lineage>
        <taxon>Bacteria</taxon>
        <taxon>Pseudomonadati</taxon>
        <taxon>Pseudomonadota</taxon>
        <taxon>Alphaproteobacteria</taxon>
        <taxon>Hyphomicrobiales</taxon>
        <taxon>Phyllobacteriaceae</taxon>
        <taxon>Aquibium</taxon>
    </lineage>
</organism>
<dbReference type="Gene3D" id="3.30.420.240">
    <property type="match status" value="1"/>
</dbReference>
<dbReference type="Gene3D" id="3.40.50.300">
    <property type="entry name" value="P-loop containing nucleotide triphosphate hydrolases"/>
    <property type="match status" value="1"/>
</dbReference>
<keyword evidence="2" id="KW-1185">Reference proteome</keyword>
<evidence type="ECO:0000313" key="2">
    <source>
        <dbReference type="Proteomes" id="UP001556692"/>
    </source>
</evidence>
<gene>
    <name evidence="1" type="ORF">ABGN05_07675</name>
</gene>